<dbReference type="SUPFAM" id="SSF50814">
    <property type="entry name" value="Lipocalins"/>
    <property type="match status" value="1"/>
</dbReference>
<accession>A0ABS1J4Z5</accession>
<protein>
    <submittedName>
        <fullName evidence="1">DUF1934 domain-containing protein</fullName>
    </submittedName>
</protein>
<dbReference type="InterPro" id="IPR015231">
    <property type="entry name" value="DUF1934"/>
</dbReference>
<comment type="caution">
    <text evidence="1">The sequence shown here is derived from an EMBL/GenBank/DDBJ whole genome shotgun (WGS) entry which is preliminary data.</text>
</comment>
<proteinExistence type="predicted"/>
<dbReference type="InterPro" id="IPR012674">
    <property type="entry name" value="Calycin"/>
</dbReference>
<reference evidence="1 2" key="1">
    <citation type="submission" date="2021-01" db="EMBL/GenBank/DDBJ databases">
        <title>Tumebacillus sp. strain ITR2 16S ribosomal RNA gene Genome sequencing and assembly.</title>
        <authorList>
            <person name="Kang M."/>
        </authorList>
    </citation>
    <scope>NUCLEOTIDE SEQUENCE [LARGE SCALE GENOMIC DNA]</scope>
    <source>
        <strain evidence="1 2">ITR2</strain>
    </source>
</reference>
<dbReference type="EMBL" id="JAEQNB010000001">
    <property type="protein sequence ID" value="MBL0385331.1"/>
    <property type="molecule type" value="Genomic_DNA"/>
</dbReference>
<organism evidence="1 2">
    <name type="scientific">Tumebacillus amylolyticus</name>
    <dbReference type="NCBI Taxonomy" id="2801339"/>
    <lineage>
        <taxon>Bacteria</taxon>
        <taxon>Bacillati</taxon>
        <taxon>Bacillota</taxon>
        <taxon>Bacilli</taxon>
        <taxon>Bacillales</taxon>
        <taxon>Alicyclobacillaceae</taxon>
        <taxon>Tumebacillus</taxon>
    </lineage>
</organism>
<dbReference type="Pfam" id="PF09148">
    <property type="entry name" value="DUF1934"/>
    <property type="match status" value="1"/>
</dbReference>
<dbReference type="RefSeq" id="WP_201630565.1">
    <property type="nucleotide sequence ID" value="NZ_JAEQNB010000001.1"/>
</dbReference>
<dbReference type="Gene3D" id="2.40.128.20">
    <property type="match status" value="1"/>
</dbReference>
<evidence type="ECO:0000313" key="2">
    <source>
        <dbReference type="Proteomes" id="UP000602284"/>
    </source>
</evidence>
<gene>
    <name evidence="1" type="ORF">JJB07_01615</name>
</gene>
<keyword evidence="2" id="KW-1185">Reference proteome</keyword>
<sequence>MGDKVPVQVNVWSQQRAKSGERLTFRTEAEGTLYQKGESLYIAYREGEESGLGQTLTTLRIEGRHVTLIRQGETVMKQSLVKGEEQSGTYKTPHGTFELVTRTSHLVVNMSEKGGKLEALYNLRLAGDKSRIELKVNVKPLP</sequence>
<evidence type="ECO:0000313" key="1">
    <source>
        <dbReference type="EMBL" id="MBL0385331.1"/>
    </source>
</evidence>
<dbReference type="Proteomes" id="UP000602284">
    <property type="component" value="Unassembled WGS sequence"/>
</dbReference>
<name>A0ABS1J4Z5_9BACL</name>